<dbReference type="Proteomes" id="UP000240912">
    <property type="component" value="Unassembled WGS sequence"/>
</dbReference>
<proteinExistence type="predicted"/>
<evidence type="ECO:0000313" key="3">
    <source>
        <dbReference type="EMBL" id="PST84955.1"/>
    </source>
</evidence>
<evidence type="ECO:0000313" key="4">
    <source>
        <dbReference type="Proteomes" id="UP000240912"/>
    </source>
</evidence>
<evidence type="ECO:0000256" key="1">
    <source>
        <dbReference type="ARBA" id="ARBA00022679"/>
    </source>
</evidence>
<dbReference type="InterPro" id="IPR016181">
    <property type="entry name" value="Acyl_CoA_acyltransferase"/>
</dbReference>
<dbReference type="Pfam" id="PF00583">
    <property type="entry name" value="Acetyltransf_1"/>
    <property type="match status" value="1"/>
</dbReference>
<keyword evidence="4" id="KW-1185">Reference proteome</keyword>
<dbReference type="RefSeq" id="WP_107213217.1">
    <property type="nucleotide sequence ID" value="NZ_KZ686268.1"/>
</dbReference>
<feature type="domain" description="N-acetyltransferase" evidence="2">
    <location>
        <begin position="10"/>
        <end position="165"/>
    </location>
</feature>
<dbReference type="PROSITE" id="PS51186">
    <property type="entry name" value="GNAT"/>
    <property type="match status" value="1"/>
</dbReference>
<dbReference type="PANTHER" id="PTHR13947">
    <property type="entry name" value="GNAT FAMILY N-ACETYLTRANSFERASE"/>
    <property type="match status" value="1"/>
</dbReference>
<dbReference type="OrthoDB" id="5419426at2"/>
<organism evidence="3 4">
    <name type="scientific">Pedobacter yulinensis</name>
    <dbReference type="NCBI Taxonomy" id="2126353"/>
    <lineage>
        <taxon>Bacteria</taxon>
        <taxon>Pseudomonadati</taxon>
        <taxon>Bacteroidota</taxon>
        <taxon>Sphingobacteriia</taxon>
        <taxon>Sphingobacteriales</taxon>
        <taxon>Sphingobacteriaceae</taxon>
        <taxon>Pedobacter</taxon>
    </lineage>
</organism>
<evidence type="ECO:0000259" key="2">
    <source>
        <dbReference type="PROSITE" id="PS51186"/>
    </source>
</evidence>
<dbReference type="GO" id="GO:0008080">
    <property type="term" value="F:N-acetyltransferase activity"/>
    <property type="evidence" value="ECO:0007669"/>
    <property type="project" value="InterPro"/>
</dbReference>
<accession>A0A2T3HR66</accession>
<comment type="caution">
    <text evidence="3">The sequence shown here is derived from an EMBL/GenBank/DDBJ whole genome shotgun (WGS) entry which is preliminary data.</text>
</comment>
<dbReference type="SUPFAM" id="SSF55729">
    <property type="entry name" value="Acyl-CoA N-acyltransferases (Nat)"/>
    <property type="match status" value="1"/>
</dbReference>
<reference evidence="3 4" key="1">
    <citation type="submission" date="2018-03" db="EMBL/GenBank/DDBJ databases">
        <authorList>
            <person name="Keele B.F."/>
        </authorList>
    </citation>
    <scope>NUCLEOTIDE SEQUENCE [LARGE SCALE GENOMIC DNA]</scope>
    <source>
        <strain evidence="3 4">YL28-9</strain>
    </source>
</reference>
<protein>
    <submittedName>
        <fullName evidence="3">GNAT family N-acetyltransferase</fullName>
    </submittedName>
</protein>
<gene>
    <name evidence="3" type="ORF">C7T94_02210</name>
</gene>
<dbReference type="InterPro" id="IPR000182">
    <property type="entry name" value="GNAT_dom"/>
</dbReference>
<dbReference type="Gene3D" id="3.40.630.30">
    <property type="match status" value="1"/>
</dbReference>
<sequence length="166" mass="18603">MNRTLQLADVQVRTDLQAGDLGYIAYLHGQLYRQECGYGLPFEKYVLQGLAELAAASVAGKDRVWVCEHEGGIVGSLAGVQQQDGFQLRFFILLPAYRGIGLGKKLLDLFLAFMQERGYKKAYLWTTNEQLQAVRLYEKAGFCLAEEKPSAAFGKSLVELRYDLVL</sequence>
<name>A0A2T3HR66_9SPHI</name>
<dbReference type="AlphaFoldDB" id="A0A2T3HR66"/>
<dbReference type="EMBL" id="PYLS01000001">
    <property type="protein sequence ID" value="PST84955.1"/>
    <property type="molecule type" value="Genomic_DNA"/>
</dbReference>
<dbReference type="InterPro" id="IPR050769">
    <property type="entry name" value="NAT_camello-type"/>
</dbReference>
<dbReference type="PANTHER" id="PTHR13947:SF37">
    <property type="entry name" value="LD18367P"/>
    <property type="match status" value="1"/>
</dbReference>
<dbReference type="CDD" id="cd04301">
    <property type="entry name" value="NAT_SF"/>
    <property type="match status" value="1"/>
</dbReference>
<keyword evidence="1 3" id="KW-0808">Transferase</keyword>